<feature type="transmembrane region" description="Helical" evidence="1">
    <location>
        <begin position="58"/>
        <end position="83"/>
    </location>
</feature>
<comment type="caution">
    <text evidence="2">The sequence shown here is derived from an EMBL/GenBank/DDBJ whole genome shotgun (WGS) entry which is preliminary data.</text>
</comment>
<dbReference type="EMBL" id="JAULSU010000007">
    <property type="protein sequence ID" value="KAK0611945.1"/>
    <property type="molecule type" value="Genomic_DNA"/>
</dbReference>
<evidence type="ECO:0000313" key="3">
    <source>
        <dbReference type="Proteomes" id="UP001175000"/>
    </source>
</evidence>
<keyword evidence="1" id="KW-1133">Transmembrane helix</keyword>
<sequence>MLPPSEDPSAPPKPDWKADLKSGLIGATAILYFTITLISTGILLQYSRKKWPVFKKEMCLILTGPFVCLMLGCFWPLAALAVACDWLCGVDKSWCGVGCGGLRRRMGVGRGWRAVEGREGEEILMVDRETEGEVDVEGLRVEGDGYGKEV</sequence>
<dbReference type="AlphaFoldDB" id="A0AA39U534"/>
<reference evidence="2" key="1">
    <citation type="submission" date="2023-06" db="EMBL/GenBank/DDBJ databases">
        <title>Genome-scale phylogeny and comparative genomics of the fungal order Sordariales.</title>
        <authorList>
            <consortium name="Lawrence Berkeley National Laboratory"/>
            <person name="Hensen N."/>
            <person name="Bonometti L."/>
            <person name="Westerberg I."/>
            <person name="Brannstrom I.O."/>
            <person name="Guillou S."/>
            <person name="Cros-Aarteil S."/>
            <person name="Calhoun S."/>
            <person name="Haridas S."/>
            <person name="Kuo A."/>
            <person name="Mondo S."/>
            <person name="Pangilinan J."/>
            <person name="Riley R."/>
            <person name="Labutti K."/>
            <person name="Andreopoulos B."/>
            <person name="Lipzen A."/>
            <person name="Chen C."/>
            <person name="Yanf M."/>
            <person name="Daum C."/>
            <person name="Ng V."/>
            <person name="Clum A."/>
            <person name="Steindorff A."/>
            <person name="Ohm R."/>
            <person name="Martin F."/>
            <person name="Silar P."/>
            <person name="Natvig D."/>
            <person name="Lalanne C."/>
            <person name="Gautier V."/>
            <person name="Ament-Velasquez S.L."/>
            <person name="Kruys A."/>
            <person name="Hutchinson M.I."/>
            <person name="Powell A.J."/>
            <person name="Barry K."/>
            <person name="Miller A.N."/>
            <person name="Grigoriev I.V."/>
            <person name="Debuchy R."/>
            <person name="Gladieux P."/>
            <person name="Thoren M.H."/>
            <person name="Johannesson H."/>
        </authorList>
    </citation>
    <scope>NUCLEOTIDE SEQUENCE</scope>
    <source>
        <strain evidence="2">CBS 606.72</strain>
    </source>
</reference>
<gene>
    <name evidence="2" type="ORF">B0T14DRAFT_607939</name>
</gene>
<organism evidence="2 3">
    <name type="scientific">Immersiella caudata</name>
    <dbReference type="NCBI Taxonomy" id="314043"/>
    <lineage>
        <taxon>Eukaryota</taxon>
        <taxon>Fungi</taxon>
        <taxon>Dikarya</taxon>
        <taxon>Ascomycota</taxon>
        <taxon>Pezizomycotina</taxon>
        <taxon>Sordariomycetes</taxon>
        <taxon>Sordariomycetidae</taxon>
        <taxon>Sordariales</taxon>
        <taxon>Lasiosphaeriaceae</taxon>
        <taxon>Immersiella</taxon>
    </lineage>
</organism>
<keyword evidence="1" id="KW-0812">Transmembrane</keyword>
<feature type="transmembrane region" description="Helical" evidence="1">
    <location>
        <begin position="24"/>
        <end position="46"/>
    </location>
</feature>
<keyword evidence="3" id="KW-1185">Reference proteome</keyword>
<accession>A0AA39U534</accession>
<protein>
    <submittedName>
        <fullName evidence="2">Uncharacterized protein</fullName>
    </submittedName>
</protein>
<name>A0AA39U534_9PEZI</name>
<evidence type="ECO:0000256" key="1">
    <source>
        <dbReference type="SAM" id="Phobius"/>
    </source>
</evidence>
<evidence type="ECO:0000313" key="2">
    <source>
        <dbReference type="EMBL" id="KAK0611945.1"/>
    </source>
</evidence>
<keyword evidence="1" id="KW-0472">Membrane</keyword>
<proteinExistence type="predicted"/>
<dbReference type="Proteomes" id="UP001175000">
    <property type="component" value="Unassembled WGS sequence"/>
</dbReference>